<dbReference type="Proteomes" id="UP000256977">
    <property type="component" value="Unassembled WGS sequence"/>
</dbReference>
<dbReference type="PANTHER" id="PTHR43708">
    <property type="entry name" value="CONSERVED EXPRESSED OXIDOREDUCTASE (EUROFUNG)"/>
    <property type="match status" value="1"/>
</dbReference>
<dbReference type="EMBL" id="QRDZ01000020">
    <property type="protein sequence ID" value="RED65267.1"/>
    <property type="molecule type" value="Genomic_DNA"/>
</dbReference>
<dbReference type="InterPro" id="IPR036291">
    <property type="entry name" value="NAD(P)-bd_dom_sf"/>
</dbReference>
<sequence length="357" mass="40667">MNKTIKVGVVGCGQVAQIMHLPYLHDSEGFKIHALCDISRGTATRVADKYNVPHESVYTNLEEMLLDQEIEAVVVCCKDHCEPVVKAANAKKHIFTEKPFGFNVNEANRMIRAAEDNNVKLMVGYMKRYDTGYEYFLNQVKSMESISLVRMHNFGGSFSYTREIYDVLLEADVSPDFFKESKEQIKRSMMEELGADRQHLFEAYNLLMGVACHDTVLLRHAFGNNPEVMYAGVHQGGFMTAVLQFGDVRCVFESGLLMRRPIWDENIQVYAPDKSVTLKFPWPYLKNAPSAVSISDTVESTNMPRESEIATSFHEAYRKEWMHFYDCIVNDREPLTSGRDALQDILLISKLIKSVSV</sequence>
<keyword evidence="2" id="KW-0560">Oxidoreductase</keyword>
<name>A0A3D9IUD4_9BACL</name>
<dbReference type="GO" id="GO:0016491">
    <property type="term" value="F:oxidoreductase activity"/>
    <property type="evidence" value="ECO:0007669"/>
    <property type="project" value="UniProtKB-KW"/>
</dbReference>
<reference evidence="4 5" key="1">
    <citation type="submission" date="2018-07" db="EMBL/GenBank/DDBJ databases">
        <title>Genomic Encyclopedia of Type Strains, Phase III (KMG-III): the genomes of soil and plant-associated and newly described type strains.</title>
        <authorList>
            <person name="Whitman W."/>
        </authorList>
    </citation>
    <scope>NUCLEOTIDE SEQUENCE [LARGE SCALE GENOMIC DNA]</scope>
    <source>
        <strain evidence="4 5">CECT 7287</strain>
    </source>
</reference>
<evidence type="ECO:0000256" key="2">
    <source>
        <dbReference type="ARBA" id="ARBA00023002"/>
    </source>
</evidence>
<dbReference type="OrthoDB" id="9815825at2"/>
<accession>A0A3D9IUD4</accession>
<evidence type="ECO:0000259" key="3">
    <source>
        <dbReference type="Pfam" id="PF01408"/>
    </source>
</evidence>
<dbReference type="PANTHER" id="PTHR43708:SF5">
    <property type="entry name" value="CONSERVED EXPRESSED OXIDOREDUCTASE (EUROFUNG)-RELATED"/>
    <property type="match status" value="1"/>
</dbReference>
<dbReference type="RefSeq" id="WP_116062940.1">
    <property type="nucleotide sequence ID" value="NZ_QRDZ01000020.1"/>
</dbReference>
<dbReference type="Gene3D" id="3.30.360.10">
    <property type="entry name" value="Dihydrodipicolinate Reductase, domain 2"/>
    <property type="match status" value="1"/>
</dbReference>
<feature type="domain" description="Gfo/Idh/MocA-like oxidoreductase N-terminal" evidence="3">
    <location>
        <begin position="5"/>
        <end position="125"/>
    </location>
</feature>
<dbReference type="Gene3D" id="3.40.50.720">
    <property type="entry name" value="NAD(P)-binding Rossmann-like Domain"/>
    <property type="match status" value="1"/>
</dbReference>
<gene>
    <name evidence="4" type="ORF">DFP98_12016</name>
</gene>
<evidence type="ECO:0000256" key="1">
    <source>
        <dbReference type="ARBA" id="ARBA00010928"/>
    </source>
</evidence>
<dbReference type="SUPFAM" id="SSF55347">
    <property type="entry name" value="Glyceraldehyde-3-phosphate dehydrogenase-like, C-terminal domain"/>
    <property type="match status" value="1"/>
</dbReference>
<dbReference type="SUPFAM" id="SSF51735">
    <property type="entry name" value="NAD(P)-binding Rossmann-fold domains"/>
    <property type="match status" value="1"/>
</dbReference>
<evidence type="ECO:0000313" key="4">
    <source>
        <dbReference type="EMBL" id="RED65267.1"/>
    </source>
</evidence>
<dbReference type="InterPro" id="IPR051317">
    <property type="entry name" value="Gfo/Idh/MocA_oxidoreduct"/>
</dbReference>
<comment type="similarity">
    <text evidence="1">Belongs to the Gfo/Idh/MocA family.</text>
</comment>
<keyword evidence="5" id="KW-1185">Reference proteome</keyword>
<dbReference type="AlphaFoldDB" id="A0A3D9IUD4"/>
<comment type="caution">
    <text evidence="4">The sequence shown here is derived from an EMBL/GenBank/DDBJ whole genome shotgun (WGS) entry which is preliminary data.</text>
</comment>
<dbReference type="Pfam" id="PF01408">
    <property type="entry name" value="GFO_IDH_MocA"/>
    <property type="match status" value="1"/>
</dbReference>
<dbReference type="GO" id="GO:0000166">
    <property type="term" value="F:nucleotide binding"/>
    <property type="evidence" value="ECO:0007669"/>
    <property type="project" value="InterPro"/>
</dbReference>
<evidence type="ECO:0000313" key="5">
    <source>
        <dbReference type="Proteomes" id="UP000256977"/>
    </source>
</evidence>
<proteinExistence type="inferred from homology"/>
<organism evidence="4 5">
    <name type="scientific">Cohnella phaseoli</name>
    <dbReference type="NCBI Taxonomy" id="456490"/>
    <lineage>
        <taxon>Bacteria</taxon>
        <taxon>Bacillati</taxon>
        <taxon>Bacillota</taxon>
        <taxon>Bacilli</taxon>
        <taxon>Bacillales</taxon>
        <taxon>Paenibacillaceae</taxon>
        <taxon>Cohnella</taxon>
    </lineage>
</organism>
<protein>
    <submittedName>
        <fullName evidence="4">Putative dehydrogenase</fullName>
    </submittedName>
</protein>
<dbReference type="InterPro" id="IPR000683">
    <property type="entry name" value="Gfo/Idh/MocA-like_OxRdtase_N"/>
</dbReference>